<evidence type="ECO:0000313" key="2">
    <source>
        <dbReference type="EMBL" id="RSH78167.1"/>
    </source>
</evidence>
<dbReference type="Proteomes" id="UP000279236">
    <property type="component" value="Unassembled WGS sequence"/>
</dbReference>
<keyword evidence="3" id="KW-1185">Reference proteome</keyword>
<dbReference type="EMBL" id="RSCE01000013">
    <property type="protein sequence ID" value="RSH78167.1"/>
    <property type="molecule type" value="Genomic_DNA"/>
</dbReference>
<comment type="caution">
    <text evidence="2">The sequence shown here is derived from an EMBL/GenBank/DDBJ whole genome shotgun (WGS) entry which is preliminary data.</text>
</comment>
<name>A0A427XHD2_9TREE</name>
<feature type="compositionally biased region" description="Low complexity" evidence="1">
    <location>
        <begin position="59"/>
        <end position="69"/>
    </location>
</feature>
<proteinExistence type="predicted"/>
<feature type="region of interest" description="Disordered" evidence="1">
    <location>
        <begin position="1"/>
        <end position="129"/>
    </location>
</feature>
<feature type="compositionally biased region" description="Polar residues" evidence="1">
    <location>
        <begin position="1"/>
        <end position="12"/>
    </location>
</feature>
<dbReference type="AlphaFoldDB" id="A0A427XHD2"/>
<sequence>MVTLTPPSSNANTPTRPLASPPPPASPTDARMDVDTITSATSVAGENPTPPAGPGGNSSGSASSGPASPIGFDDAEVGDLGMGEGGSPQSSDTEVEVDEEEEALNVVPGATPAKATPKPSRKNKDQLYESDIVERWNVEIGDVFMPVAAPRPAPAPPTKG</sequence>
<organism evidence="2 3">
    <name type="scientific">Apiotrichum porosum</name>
    <dbReference type="NCBI Taxonomy" id="105984"/>
    <lineage>
        <taxon>Eukaryota</taxon>
        <taxon>Fungi</taxon>
        <taxon>Dikarya</taxon>
        <taxon>Basidiomycota</taxon>
        <taxon>Agaricomycotina</taxon>
        <taxon>Tremellomycetes</taxon>
        <taxon>Trichosporonales</taxon>
        <taxon>Trichosporonaceae</taxon>
        <taxon>Apiotrichum</taxon>
    </lineage>
</organism>
<reference evidence="2 3" key="1">
    <citation type="submission" date="2018-11" db="EMBL/GenBank/DDBJ databases">
        <title>Genome sequence of Apiotrichum porosum DSM 27194.</title>
        <authorList>
            <person name="Aliyu H."/>
            <person name="Gorte O."/>
            <person name="Ochsenreither K."/>
        </authorList>
    </citation>
    <scope>NUCLEOTIDE SEQUENCE [LARGE SCALE GENOMIC DNA]</scope>
    <source>
        <strain evidence="2 3">DSM 27194</strain>
    </source>
</reference>
<dbReference type="RefSeq" id="XP_028473314.1">
    <property type="nucleotide sequence ID" value="XM_028618358.1"/>
</dbReference>
<gene>
    <name evidence="2" type="ORF">EHS24_002626</name>
</gene>
<evidence type="ECO:0000256" key="1">
    <source>
        <dbReference type="SAM" id="MobiDB-lite"/>
    </source>
</evidence>
<feature type="compositionally biased region" description="Acidic residues" evidence="1">
    <location>
        <begin position="93"/>
        <end position="103"/>
    </location>
</feature>
<dbReference type="GeneID" id="39587169"/>
<protein>
    <submittedName>
        <fullName evidence="2">Uncharacterized protein</fullName>
    </submittedName>
</protein>
<accession>A0A427XHD2</accession>
<evidence type="ECO:0000313" key="3">
    <source>
        <dbReference type="Proteomes" id="UP000279236"/>
    </source>
</evidence>